<evidence type="ECO:0000313" key="1">
    <source>
        <dbReference type="EMBL" id="HFZ09169.1"/>
    </source>
</evidence>
<protein>
    <recommendedName>
        <fullName evidence="2">Glycosyltransferase family 2 protein</fullName>
    </recommendedName>
</protein>
<dbReference type="SUPFAM" id="SSF53448">
    <property type="entry name" value="Nucleotide-diphospho-sugar transferases"/>
    <property type="match status" value="1"/>
</dbReference>
<proteinExistence type="predicted"/>
<dbReference type="EMBL" id="DTGG01000113">
    <property type="protein sequence ID" value="HFZ09169.1"/>
    <property type="molecule type" value="Genomic_DNA"/>
</dbReference>
<gene>
    <name evidence="1" type="ORF">ENV41_03450</name>
</gene>
<comment type="caution">
    <text evidence="1">The sequence shown here is derived from an EMBL/GenBank/DDBJ whole genome shotgun (WGS) entry which is preliminary data.</text>
</comment>
<reference evidence="1" key="1">
    <citation type="journal article" date="2020" name="mSystems">
        <title>Genome- and Community-Level Interaction Insights into Carbon Utilization and Element Cycling Functions of Hydrothermarchaeota in Hydrothermal Sediment.</title>
        <authorList>
            <person name="Zhou Z."/>
            <person name="Liu Y."/>
            <person name="Xu W."/>
            <person name="Pan J."/>
            <person name="Luo Z.H."/>
            <person name="Li M."/>
        </authorList>
    </citation>
    <scope>NUCLEOTIDE SEQUENCE [LARGE SCALE GENOMIC DNA]</scope>
    <source>
        <strain evidence="1">SpSt-757</strain>
    </source>
</reference>
<evidence type="ECO:0008006" key="2">
    <source>
        <dbReference type="Google" id="ProtNLM"/>
    </source>
</evidence>
<accession>A0A7V3JAA2</accession>
<dbReference type="Gene3D" id="3.90.550.40">
    <property type="match status" value="1"/>
</dbReference>
<name>A0A7V3JAA2_UNCC3</name>
<organism evidence="1">
    <name type="scientific">candidate division CPR3 bacterium</name>
    <dbReference type="NCBI Taxonomy" id="2268181"/>
    <lineage>
        <taxon>Bacteria</taxon>
        <taxon>Bacteria division CPR3</taxon>
    </lineage>
</organism>
<sequence>MVKIKKNKGIWKNKLMLGIPTKGIVRYEWVIGRYSQVIPVNWSLSEFVAKYIDVDSLFPVTWSPIGYLVHDAYNLIVKSAVEGGFEWLLTIEDDVIVPQDLFVRIRKYVDGGQYPVVSGLYFTKSNPSEPQIYRGRGNGPFRKWKMGELVWCDGVAMGCLLVHMSLLRLMWEESPEYTLPDGTKTRKVFDTPAEKWFDQETGQYKALVGTQDLYWCDRVIREKVLERAGWKRIGKKKYPFLVDTTIFCRHIDLNTGLVYPFNF</sequence>
<dbReference type="AlphaFoldDB" id="A0A7V3JAA2"/>
<dbReference type="InterPro" id="IPR029044">
    <property type="entry name" value="Nucleotide-diphossugar_trans"/>
</dbReference>